<accession>A0ACC0GYM9</accession>
<keyword evidence="2" id="KW-1185">Reference proteome</keyword>
<proteinExistence type="predicted"/>
<name>A0ACC0GYM9_9ERIC</name>
<reference evidence="1 2" key="1">
    <citation type="journal article" date="2022" name="Plant J.">
        <title>Chromosome-level genome of Camellia lanceoleosa provides a valuable resource for understanding genome evolution and self-incompatibility.</title>
        <authorList>
            <person name="Gong W."/>
            <person name="Xiao S."/>
            <person name="Wang L."/>
            <person name="Liao Z."/>
            <person name="Chang Y."/>
            <person name="Mo W."/>
            <person name="Hu G."/>
            <person name="Li W."/>
            <person name="Zhao G."/>
            <person name="Zhu H."/>
            <person name="Hu X."/>
            <person name="Ji K."/>
            <person name="Xiang X."/>
            <person name="Song Q."/>
            <person name="Yuan D."/>
            <person name="Jin S."/>
            <person name="Zhang L."/>
        </authorList>
    </citation>
    <scope>NUCLEOTIDE SEQUENCE [LARGE SCALE GENOMIC DNA]</scope>
    <source>
        <strain evidence="1">SQ_2022a</strain>
    </source>
</reference>
<evidence type="ECO:0000313" key="2">
    <source>
        <dbReference type="Proteomes" id="UP001060215"/>
    </source>
</evidence>
<organism evidence="1 2">
    <name type="scientific">Camellia lanceoleosa</name>
    <dbReference type="NCBI Taxonomy" id="1840588"/>
    <lineage>
        <taxon>Eukaryota</taxon>
        <taxon>Viridiplantae</taxon>
        <taxon>Streptophyta</taxon>
        <taxon>Embryophyta</taxon>
        <taxon>Tracheophyta</taxon>
        <taxon>Spermatophyta</taxon>
        <taxon>Magnoliopsida</taxon>
        <taxon>eudicotyledons</taxon>
        <taxon>Gunneridae</taxon>
        <taxon>Pentapetalae</taxon>
        <taxon>asterids</taxon>
        <taxon>Ericales</taxon>
        <taxon>Theaceae</taxon>
        <taxon>Camellia</taxon>
    </lineage>
</organism>
<sequence>MPKDKDHILDNDDLHDTTHFKSSIELSFNGESRGSGGGDFGSDQCWDWTLSFPSLAALFFRIYITCNFGKMSYNTFPTRWKEQYFVNVGTDCGLTIAGFYYVCFSCSGCSINGFYYNPNSSPFQKLELKSTHEGRSVVAA</sequence>
<comment type="caution">
    <text evidence="1">The sequence shown here is derived from an EMBL/GenBank/DDBJ whole genome shotgun (WGS) entry which is preliminary data.</text>
</comment>
<evidence type="ECO:0000313" key="1">
    <source>
        <dbReference type="EMBL" id="KAI8006302.1"/>
    </source>
</evidence>
<dbReference type="EMBL" id="CM045764">
    <property type="protein sequence ID" value="KAI8006302.1"/>
    <property type="molecule type" value="Genomic_DNA"/>
</dbReference>
<dbReference type="Proteomes" id="UP001060215">
    <property type="component" value="Chromosome 7"/>
</dbReference>
<protein>
    <submittedName>
        <fullName evidence="1">Uncharacterized protein</fullName>
    </submittedName>
</protein>
<gene>
    <name evidence="1" type="ORF">LOK49_LG07G01096</name>
</gene>